<feature type="compositionally biased region" description="Polar residues" evidence="1">
    <location>
        <begin position="1"/>
        <end position="13"/>
    </location>
</feature>
<proteinExistence type="predicted"/>
<dbReference type="GO" id="GO:0004519">
    <property type="term" value="F:endonuclease activity"/>
    <property type="evidence" value="ECO:0007669"/>
    <property type="project" value="UniProtKB-KW"/>
</dbReference>
<keyword evidence="2" id="KW-0540">Nuclease</keyword>
<evidence type="ECO:0000313" key="2">
    <source>
        <dbReference type="EMBL" id="AXH67062.1"/>
    </source>
</evidence>
<dbReference type="Proteomes" id="UP000259878">
    <property type="component" value="Segment"/>
</dbReference>
<keyword evidence="3" id="KW-1185">Reference proteome</keyword>
<protein>
    <submittedName>
        <fullName evidence="2">HNH endonuclease</fullName>
    </submittedName>
</protein>
<name>A0A345M991_9CAUD</name>
<reference evidence="2 3" key="1">
    <citation type="submission" date="2018-07" db="EMBL/GenBank/DDBJ databases">
        <authorList>
            <person name="Doughty L.G."/>
            <person name="Baird D.A."/>
            <person name="DeVore H."/>
            <person name="Hemesath L.A."/>
            <person name="Lein K."/>
            <person name="Meder A.W."/>
            <person name="Mirabelli A."/>
            <person name="Olen S."/>
            <person name="Oonk E.M."/>
            <person name="Paquette K.E."/>
            <person name="Pederson T.M."/>
            <person name="Perecki A.K."/>
            <person name="Smiley C.M."/>
            <person name="Switalski M.G."/>
            <person name="Van W.B."/>
            <person name="Waalkes A."/>
            <person name="Wilson J.A."/>
            <person name="Wylie Z.R."/>
            <person name="Stukey J."/>
            <person name="Molloy S.D."/>
            <person name="Garlena R.A."/>
            <person name="Russell D.A."/>
            <person name="Pope W.H."/>
            <person name="Jacobs-Sera D."/>
            <person name="Hatfull G.F."/>
        </authorList>
    </citation>
    <scope>NUCLEOTIDE SEQUENCE [LARGE SCALE GENOMIC DNA]</scope>
</reference>
<dbReference type="EMBL" id="MH576966">
    <property type="protein sequence ID" value="AXH67062.1"/>
    <property type="molecule type" value="Genomic_DNA"/>
</dbReference>
<evidence type="ECO:0000256" key="1">
    <source>
        <dbReference type="SAM" id="MobiDB-lite"/>
    </source>
</evidence>
<accession>A0A345M991</accession>
<sequence length="163" mass="16948">MTVRRGTSNTNDRGSAAARRRRKQWLLDKFGDGTTCTCSTCPTVLTFDTITVDRYPIAGVDGGRYVHGNIRPQCSLCASRQGADMSHARRRAARVVAAAAVSVAALAGCSSPPAAADGTGNAPGDVTVHWVDTPHGRVLCVAEKSVGAAGIGLGISCDWGHLK</sequence>
<dbReference type="RefSeq" id="YP_009951053.1">
    <property type="nucleotide sequence ID" value="NC_051597.1"/>
</dbReference>
<dbReference type="KEGG" id="vg:60322480"/>
<evidence type="ECO:0000313" key="3">
    <source>
        <dbReference type="Proteomes" id="UP000259878"/>
    </source>
</evidence>
<organism evidence="2 3">
    <name type="scientific">Mycobacterium phage Thyatira</name>
    <dbReference type="NCBI Taxonomy" id="2283261"/>
    <lineage>
        <taxon>Viruses</taxon>
        <taxon>Duplodnaviria</taxon>
        <taxon>Heunggongvirae</taxon>
        <taxon>Uroviricota</taxon>
        <taxon>Caudoviricetes</taxon>
        <taxon>Weiservirinae</taxon>
        <taxon>Kratiovirus</taxon>
        <taxon>Kratiovirus thyatira</taxon>
    </lineage>
</organism>
<gene>
    <name evidence="2" type="primary">64</name>
    <name evidence="2" type="ORF">SEA_THYATIRA_64</name>
</gene>
<keyword evidence="2" id="KW-0255">Endonuclease</keyword>
<feature type="region of interest" description="Disordered" evidence="1">
    <location>
        <begin position="1"/>
        <end position="20"/>
    </location>
</feature>
<dbReference type="GeneID" id="60322480"/>
<keyword evidence="2" id="KW-0378">Hydrolase</keyword>